<evidence type="ECO:0000256" key="7">
    <source>
        <dbReference type="ARBA" id="ARBA00022806"/>
    </source>
</evidence>
<dbReference type="GO" id="GO:0032574">
    <property type="term" value="F:5'-3' RNA helicase activity"/>
    <property type="evidence" value="ECO:0007669"/>
    <property type="project" value="InterPro"/>
</dbReference>
<evidence type="ECO:0000259" key="11">
    <source>
        <dbReference type="Pfam" id="PF13086"/>
    </source>
</evidence>
<sequence length="754" mass="86272">EAYKIKVHFYCDHAGFFEQLLVFKFETGLQTSVKFEIMRLIEVIHLTSFSEELLHAATNSLCDFQTVTLTSRESHMLSGQEIQYSDVITSPVCCSCRSDPLFHAFLCHWDLCRDLQKNSLNWKNYSQRFHLLLHLEELQLKTDIEQYHKDDVPMFRYKNNTDLLVLRIPGVSPKLPKNQILVFPLDRSGLENKYYQGWVHHVDTEQVYAKFSEKFLSSFNEGKRFRVTFSINRMPLCMQHRAAALVYKHSLKEVFSHMIPLLICLTVVRLSGLENNPEQCKAIHHIVARSAKPAPYLVFGPPGTGKTVTLVEAIKQIIKTQDSCTILACAPSNSATDHLCEKILEGRIGKCKLYRLYAQSCPVKNIPENIKLCCNLNLESNTLMIPPKEELMKYKIMVTTLITAGRLVTEGVPPDHYTYIFVDEAGQATETECIIPIAGLLTPQRCQVVLAGDPKQLGPIITSRIAEKHGMGVSLLERLMRDIDLYKSRDIYGFNNRFVTKLLRNYSSLMSALPHFSLSQFILQMGTPGFPVIFHGVAGTIERDDNNPSVYNTAEVQVLKEYLKSLVEHLHKKGVTKIEPGEIGIISPYRKQVEMIQNALQMDKDLRKENLENVGSVEQFQSKEFNVILVSAVRSNPKLTAQKQRFTLGFITNEKRFNVMMTRARSLLVVVGDPRVLKTDHMWNKFIHYCSKEGAYRGITVSDAEKEDTALTPVHSLTLRVIQHHLDPWWRNLQTEHTDLVLQHLTSKRVRIKN</sequence>
<keyword evidence="5" id="KW-0547">Nucleotide-binding</keyword>
<feature type="domain" description="DNA2/NAM7 helicase helicase" evidence="11">
    <location>
        <begin position="276"/>
        <end position="370"/>
    </location>
</feature>
<feature type="domain" description="DNA2/NAM7 helicase helicase" evidence="11">
    <location>
        <begin position="388"/>
        <end position="463"/>
    </location>
</feature>
<evidence type="ECO:0000259" key="14">
    <source>
        <dbReference type="Pfam" id="PF21634"/>
    </source>
</evidence>
<dbReference type="GO" id="GO:0031047">
    <property type="term" value="P:regulatory ncRNA-mediated gene silencing"/>
    <property type="evidence" value="ECO:0007669"/>
    <property type="project" value="UniProtKB-KW"/>
</dbReference>
<evidence type="ECO:0000256" key="10">
    <source>
        <dbReference type="ARBA" id="ARBA00047984"/>
    </source>
</evidence>
<dbReference type="GO" id="GO:0016787">
    <property type="term" value="F:hydrolase activity"/>
    <property type="evidence" value="ECO:0007669"/>
    <property type="project" value="UniProtKB-KW"/>
</dbReference>
<dbReference type="InterPro" id="IPR049080">
    <property type="entry name" value="MOV-10-like_beta-barrel"/>
</dbReference>
<evidence type="ECO:0000256" key="9">
    <source>
        <dbReference type="ARBA" id="ARBA00023158"/>
    </source>
</evidence>
<dbReference type="CDD" id="cd18808">
    <property type="entry name" value="SF1_C_Upf1"/>
    <property type="match status" value="1"/>
</dbReference>
<dbReference type="InterPro" id="IPR049077">
    <property type="entry name" value="MOV-10_Ig-like"/>
</dbReference>
<feature type="domain" description="Helicase MOV-10 Ig-like" evidence="13">
    <location>
        <begin position="1"/>
        <end position="43"/>
    </location>
</feature>
<dbReference type="EC" id="3.6.4.13" evidence="3"/>
<dbReference type="CDD" id="cd18038">
    <property type="entry name" value="DEXXQc_Helz-like"/>
    <property type="match status" value="1"/>
</dbReference>
<keyword evidence="9" id="KW-0943">RNA-mediated gene silencing</keyword>
<dbReference type="GeneTree" id="ENSGT00940000156024"/>
<dbReference type="Pfam" id="PF21634">
    <property type="entry name" value="MOV-10_beta-barrel"/>
    <property type="match status" value="1"/>
</dbReference>
<comment type="similarity">
    <text evidence="2">Belongs to the DNA2/NAM7 helicase family. SDE3 subfamily.</text>
</comment>
<dbReference type="Pfam" id="PF13086">
    <property type="entry name" value="AAA_11"/>
    <property type="match status" value="2"/>
</dbReference>
<keyword evidence="17" id="KW-1185">Reference proteome</keyword>
<accession>A0A4W6DDE0</accession>
<dbReference type="InParanoid" id="A0A4W6DDE0"/>
<evidence type="ECO:0000259" key="12">
    <source>
        <dbReference type="Pfam" id="PF13087"/>
    </source>
</evidence>
<keyword evidence="6" id="KW-0378">Hydrolase</keyword>
<feature type="domain" description="Helicase MOV-10 helical" evidence="15">
    <location>
        <begin position="111"/>
        <end position="145"/>
    </location>
</feature>
<keyword evidence="8" id="KW-0067">ATP-binding</keyword>
<dbReference type="PANTHER" id="PTHR45418:SF1">
    <property type="entry name" value="CANCER_TESTIS ANTIGEN 55"/>
    <property type="match status" value="1"/>
</dbReference>
<dbReference type="InterPro" id="IPR047187">
    <property type="entry name" value="SF1_C_Upf1"/>
</dbReference>
<feature type="domain" description="DNA2/NAM7 helicase-like C-terminal" evidence="12">
    <location>
        <begin position="521"/>
        <end position="674"/>
    </location>
</feature>
<dbReference type="Pfam" id="PF21633">
    <property type="entry name" value="MOV-10_Ig-like"/>
    <property type="match status" value="1"/>
</dbReference>
<evidence type="ECO:0000256" key="3">
    <source>
        <dbReference type="ARBA" id="ARBA00012552"/>
    </source>
</evidence>
<dbReference type="InterPro" id="IPR041679">
    <property type="entry name" value="DNA2/NAM7-like_C"/>
</dbReference>
<dbReference type="InterPro" id="IPR027417">
    <property type="entry name" value="P-loop_NTPase"/>
</dbReference>
<name>A0A4W6DDE0_LATCA</name>
<dbReference type="Proteomes" id="UP000314980">
    <property type="component" value="Unassembled WGS sequence"/>
</dbReference>
<protein>
    <recommendedName>
        <fullName evidence="3">RNA helicase</fullName>
        <ecNumber evidence="3">3.6.4.13</ecNumber>
    </recommendedName>
</protein>
<evidence type="ECO:0000259" key="15">
    <source>
        <dbReference type="Pfam" id="PF21635"/>
    </source>
</evidence>
<dbReference type="Pfam" id="PF21635">
    <property type="entry name" value="Mov-10_helical"/>
    <property type="match status" value="1"/>
</dbReference>
<reference evidence="16" key="3">
    <citation type="submission" date="2025-09" db="UniProtKB">
        <authorList>
            <consortium name="Ensembl"/>
        </authorList>
    </citation>
    <scope>IDENTIFICATION</scope>
</reference>
<dbReference type="AlphaFoldDB" id="A0A4W6DDE0"/>
<keyword evidence="7" id="KW-0347">Helicase</keyword>
<organism evidence="16 17">
    <name type="scientific">Lates calcarifer</name>
    <name type="common">Barramundi</name>
    <name type="synonym">Holocentrus calcarifer</name>
    <dbReference type="NCBI Taxonomy" id="8187"/>
    <lineage>
        <taxon>Eukaryota</taxon>
        <taxon>Metazoa</taxon>
        <taxon>Chordata</taxon>
        <taxon>Craniata</taxon>
        <taxon>Vertebrata</taxon>
        <taxon>Euteleostomi</taxon>
        <taxon>Actinopterygii</taxon>
        <taxon>Neopterygii</taxon>
        <taxon>Teleostei</taxon>
        <taxon>Neoteleostei</taxon>
        <taxon>Acanthomorphata</taxon>
        <taxon>Carangaria</taxon>
        <taxon>Carangaria incertae sedis</taxon>
        <taxon>Centropomidae</taxon>
        <taxon>Lates</taxon>
    </lineage>
</organism>
<dbReference type="InterPro" id="IPR049079">
    <property type="entry name" value="Mov-10_helical"/>
</dbReference>
<dbReference type="GO" id="GO:0003723">
    <property type="term" value="F:RNA binding"/>
    <property type="evidence" value="ECO:0007669"/>
    <property type="project" value="InterPro"/>
</dbReference>
<dbReference type="STRING" id="8187.ENSLCAP00010022731"/>
<evidence type="ECO:0000256" key="6">
    <source>
        <dbReference type="ARBA" id="ARBA00022801"/>
    </source>
</evidence>
<dbReference type="Pfam" id="PF13087">
    <property type="entry name" value="AAA_12"/>
    <property type="match status" value="1"/>
</dbReference>
<evidence type="ECO:0000259" key="13">
    <source>
        <dbReference type="Pfam" id="PF21633"/>
    </source>
</evidence>
<reference evidence="17" key="1">
    <citation type="submission" date="2015-09" db="EMBL/GenBank/DDBJ databases">
        <authorList>
            <person name="Sai Rama Sridatta P."/>
        </authorList>
    </citation>
    <scope>NUCLEOTIDE SEQUENCE [LARGE SCALE GENOMIC DNA]</scope>
</reference>
<evidence type="ECO:0000313" key="17">
    <source>
        <dbReference type="Proteomes" id="UP000314980"/>
    </source>
</evidence>
<dbReference type="SUPFAM" id="SSF52540">
    <property type="entry name" value="P-loop containing nucleoside triphosphate hydrolases"/>
    <property type="match status" value="1"/>
</dbReference>
<evidence type="ECO:0000313" key="16">
    <source>
        <dbReference type="Ensembl" id="ENSLCAP00010022731.1"/>
    </source>
</evidence>
<dbReference type="Gene3D" id="3.40.50.300">
    <property type="entry name" value="P-loop containing nucleotide triphosphate hydrolases"/>
    <property type="match status" value="2"/>
</dbReference>
<dbReference type="Ensembl" id="ENSLCAT00010023224.1">
    <property type="protein sequence ID" value="ENSLCAP00010022731.1"/>
    <property type="gene ID" value="ENSLCAG00010010661.1"/>
</dbReference>
<comment type="catalytic activity">
    <reaction evidence="10">
        <text>ATP + H2O = ADP + phosphate + H(+)</text>
        <dbReference type="Rhea" id="RHEA:13065"/>
        <dbReference type="ChEBI" id="CHEBI:15377"/>
        <dbReference type="ChEBI" id="CHEBI:15378"/>
        <dbReference type="ChEBI" id="CHEBI:30616"/>
        <dbReference type="ChEBI" id="CHEBI:43474"/>
        <dbReference type="ChEBI" id="CHEBI:456216"/>
        <dbReference type="EC" id="3.6.4.13"/>
    </reaction>
</comment>
<proteinExistence type="inferred from homology"/>
<dbReference type="InterPro" id="IPR026122">
    <property type="entry name" value="MOV-10/SDE3_DEXXQ/H-box"/>
</dbReference>
<reference evidence="16" key="2">
    <citation type="submission" date="2025-08" db="UniProtKB">
        <authorList>
            <consortium name="Ensembl"/>
        </authorList>
    </citation>
    <scope>IDENTIFICATION</scope>
</reference>
<feature type="domain" description="Helicase MOV-10-like beta-barrel" evidence="14">
    <location>
        <begin position="147"/>
        <end position="229"/>
    </location>
</feature>
<dbReference type="PANTHER" id="PTHR45418">
    <property type="entry name" value="CANCER/TESTIS ANTIGEN 55"/>
    <property type="match status" value="1"/>
</dbReference>
<dbReference type="GO" id="GO:0005524">
    <property type="term" value="F:ATP binding"/>
    <property type="evidence" value="ECO:0007669"/>
    <property type="project" value="UniProtKB-KW"/>
</dbReference>
<comment type="subcellular location">
    <subcellularLocation>
        <location evidence="1">Cytoplasm</location>
    </subcellularLocation>
</comment>
<evidence type="ECO:0000256" key="8">
    <source>
        <dbReference type="ARBA" id="ARBA00022840"/>
    </source>
</evidence>
<evidence type="ECO:0000256" key="2">
    <source>
        <dbReference type="ARBA" id="ARBA00005601"/>
    </source>
</evidence>
<keyword evidence="4" id="KW-0963">Cytoplasm</keyword>
<evidence type="ECO:0000256" key="5">
    <source>
        <dbReference type="ARBA" id="ARBA00022741"/>
    </source>
</evidence>
<dbReference type="GO" id="GO:0005737">
    <property type="term" value="C:cytoplasm"/>
    <property type="evidence" value="ECO:0007669"/>
    <property type="project" value="UniProtKB-SubCell"/>
</dbReference>
<dbReference type="InterPro" id="IPR041677">
    <property type="entry name" value="DNA2/NAM7_AAA_11"/>
</dbReference>
<evidence type="ECO:0000256" key="1">
    <source>
        <dbReference type="ARBA" id="ARBA00004496"/>
    </source>
</evidence>
<evidence type="ECO:0000256" key="4">
    <source>
        <dbReference type="ARBA" id="ARBA00022490"/>
    </source>
</evidence>